<keyword evidence="3" id="KW-1185">Reference proteome</keyword>
<accession>A0A9Q3BKK0</accession>
<dbReference type="EMBL" id="AVOT02001429">
    <property type="protein sequence ID" value="MBW0466908.1"/>
    <property type="molecule type" value="Genomic_DNA"/>
</dbReference>
<dbReference type="Proteomes" id="UP000765509">
    <property type="component" value="Unassembled WGS sequence"/>
</dbReference>
<evidence type="ECO:0000256" key="1">
    <source>
        <dbReference type="SAM" id="MobiDB-lite"/>
    </source>
</evidence>
<gene>
    <name evidence="2" type="ORF">O181_006623</name>
</gene>
<reference evidence="2" key="1">
    <citation type="submission" date="2021-03" db="EMBL/GenBank/DDBJ databases">
        <title>Draft genome sequence of rust myrtle Austropuccinia psidii MF-1, a brazilian biotype.</title>
        <authorList>
            <person name="Quecine M.C."/>
            <person name="Pachon D.M.R."/>
            <person name="Bonatelli M.L."/>
            <person name="Correr F.H."/>
            <person name="Franceschini L.M."/>
            <person name="Leite T.F."/>
            <person name="Margarido G.R.A."/>
            <person name="Almeida C.A."/>
            <person name="Ferrarezi J.A."/>
            <person name="Labate C.A."/>
        </authorList>
    </citation>
    <scope>NUCLEOTIDE SEQUENCE</scope>
    <source>
        <strain evidence="2">MF-1</strain>
    </source>
</reference>
<evidence type="ECO:0000313" key="3">
    <source>
        <dbReference type="Proteomes" id="UP000765509"/>
    </source>
</evidence>
<organism evidence="2 3">
    <name type="scientific">Austropuccinia psidii MF-1</name>
    <dbReference type="NCBI Taxonomy" id="1389203"/>
    <lineage>
        <taxon>Eukaryota</taxon>
        <taxon>Fungi</taxon>
        <taxon>Dikarya</taxon>
        <taxon>Basidiomycota</taxon>
        <taxon>Pucciniomycotina</taxon>
        <taxon>Pucciniomycetes</taxon>
        <taxon>Pucciniales</taxon>
        <taxon>Sphaerophragmiaceae</taxon>
        <taxon>Austropuccinia</taxon>
    </lineage>
</organism>
<evidence type="ECO:0000313" key="2">
    <source>
        <dbReference type="EMBL" id="MBW0466908.1"/>
    </source>
</evidence>
<comment type="caution">
    <text evidence="2">The sequence shown here is derived from an EMBL/GenBank/DDBJ whole genome shotgun (WGS) entry which is preliminary data.</text>
</comment>
<feature type="region of interest" description="Disordered" evidence="1">
    <location>
        <begin position="1"/>
        <end position="35"/>
    </location>
</feature>
<sequence length="166" mass="19281">MSQELAHYTTHSEKKTPEDTHNEMGDSEPLHESRKETDMTIHCRINKLKPKHIFHMNGCNSQSWEQWLCLIFDSYLQDALYLQKGMVGNDKHERFFPAILLSSVPDSIQDSIITIQTCHVIYAWLKMHYVVMTRSSQCVAFNKLQDDEAPSSLVRQLDKALTELKN</sequence>
<name>A0A9Q3BKK0_9BASI</name>
<dbReference type="AlphaFoldDB" id="A0A9Q3BKK0"/>
<feature type="compositionally biased region" description="Basic and acidic residues" evidence="1">
    <location>
        <begin position="10"/>
        <end position="35"/>
    </location>
</feature>
<proteinExistence type="predicted"/>
<protein>
    <submittedName>
        <fullName evidence="2">Uncharacterized protein</fullName>
    </submittedName>
</protein>